<dbReference type="InterPro" id="IPR011989">
    <property type="entry name" value="ARM-like"/>
</dbReference>
<feature type="compositionally biased region" description="Polar residues" evidence="4">
    <location>
        <begin position="543"/>
        <end position="557"/>
    </location>
</feature>
<dbReference type="PROSITE" id="PS00107">
    <property type="entry name" value="PROTEIN_KINASE_ATP"/>
    <property type="match status" value="1"/>
</dbReference>
<dbReference type="EMBL" id="JARBJD010000174">
    <property type="protein sequence ID" value="KAK2948547.1"/>
    <property type="molecule type" value="Genomic_DNA"/>
</dbReference>
<evidence type="ECO:0000259" key="5">
    <source>
        <dbReference type="PROSITE" id="PS50011"/>
    </source>
</evidence>
<sequence>MISSLSSNTSVTSRPPSQPSSPRATPTLNVVHTEQFEKQKDEKTGNKIINQYVIVKTIGQGAYGKVKLLHYAANPEEMFAMKVIKKSQKGRKGKKTAAIDPGTAREIAIMKKIVHPNLVRLYEVIDNPGRNKLYMVMEFIDGGAVFKDGDPPLDNDTARVRFKQIVTGIAYLHMQHIVHHDIKPDNILIMQDGSCKISDFGVSMYYETMDTKINGIRGTPAFIPPEACCIPAQPGGYNPFAADIWSLGVLLFYFMFGQPPYLEETVPLTYRRIVEDPIPFDRFEERTKAINPDCLGLIEKLMEKDPVDRIMMDELIVDSWLTNYGEDPIDLVADMIVVTEADIEKAITPLIKWTTLVSLQMMVRRRALRARANIASRKRSAGAPEVEATDDEQPKQIVHSVSEGSFGPTRAKDDASSVRPQSSAASSDHLDRAQSLTQFPLAHSQSTATIDTITTDDKASLAENPVMMTYVDQPRVFDADEYLDLTEVEEDVVDPASIGKTVQENERVKEEMERKVDETLTDLLSTNEISPGIDPPVQEHLTDVSSPSLSNQPTQLLSPEGTPKHSSSPPSMVIQSVRLHQQRISQNFEKMQQKQQHLISRKQPHSIPISYEKQRQYLPLSSSVPGAVSSNSPPHRPSQPIRTISSDQLLPKLRSASPTSLPSISDHTSQSYSVPNNHLRASFDSSSSYGGKLRTPLYPTFVSKPNRTLSASLNVIAKSKVKSEMTTKTPPSEPLTHYSTLSPFTRPSVLNTITPPISSDKQKTAKRKRSQFTQSTHVPYTTHKQGGTGNRFPLPLLGEHKDGQIEIHDTSLTTLLLTQFTVLSNDSSTELTVSAADPVWEVSIEETPTQETRGKSRRVRANTQTLAQLQQEHPDLPHYYAFILTSPQVPDMSSRQFAGTQLRNLFKRESQWSFEDKQSIFYSILPGLKDQRKEIRNSVSACIAAFIVSVGFENSFSFLDQLINNCKSSDETEAIGSCKCLLTIVEDSQQHFSAPQLSQQLTHLVSRIIELINPQRVDPCVSALKTLQIFFAEQPFLFTESLQLYLKNIFQCINHQSVLLQRESLKCLTDISSLQVDNHPIIPFASDMVQHVLGTMNSNDEDLVLRSIDFWGIVSENRQVSQQAFLPRIEAISQALLSKLLYSDADLERYREEMDDGQDKPDTDLDDDDDEDEDDFLNEQEEGQDTNRKAASRSLHSLSAQFPNEVTASLVPLLSQLFAATDENSWQNRESGIFALGLLSTSCQAALHPNLPYILPWVVNFCTDQQYLIRQISCWVLSRYYVWICGPLDQRDIKRGYVEQSEINLPRAPDYTILEQTLYALTTCLGDPMRLVRKRACEALTSLVEEARSRIIAYAKEFLDQILIMLEKYDPSQKRYLLDLLTALVTASGGLFNETAILEKAMRPVLNMLDVTPIQDEVLLPSLLRSVQSVAAELQQDSFKPYILPIVSKCVVIVAGEDQRVRAEIQQSQAELQQYGTPDTTDLDDDIGHHENRAVSEALETLATIIKYTNSALQNEIFQQTNFLPFTLSILSSPSQYILLGCFEFLSELIRTNIQLFTGPHLPENQTLLSVSFPLLIQYSVPQHLKRADPTTNTITISFANSDSNHADMEFRLSINALRAIAETIDALGNQMEGVLASFLQPITPLLFLAAPNVLNAPILYNPRHKETRMNGTLVASATANCLARLCVHFPVQVCQTLAENQVIPHFLTCLIMSATEYTTTLNEMKGLVSLVQAGGDCLNALITFPSLLIEALASFVSDPDSCTLATNQTYRLNDDMKQLLGTALTTLKQGFGQNWMGNLQSLNDTAKHNLQNVYHLI</sequence>
<dbReference type="SUPFAM" id="SSF48371">
    <property type="entry name" value="ARM repeat"/>
    <property type="match status" value="1"/>
</dbReference>
<feature type="domain" description="Protein kinase" evidence="5">
    <location>
        <begin position="52"/>
        <end position="321"/>
    </location>
</feature>
<dbReference type="CDD" id="cd14008">
    <property type="entry name" value="STKc_LKB1_CaMKK"/>
    <property type="match status" value="1"/>
</dbReference>
<name>A0ABQ9X8A3_9EUKA</name>
<evidence type="ECO:0000313" key="6">
    <source>
        <dbReference type="EMBL" id="KAK2948547.1"/>
    </source>
</evidence>
<dbReference type="SUPFAM" id="SSF56112">
    <property type="entry name" value="Protein kinase-like (PK-like)"/>
    <property type="match status" value="1"/>
</dbReference>
<keyword evidence="1 3" id="KW-0547">Nucleotide-binding</keyword>
<feature type="compositionally biased region" description="Polar residues" evidence="4">
    <location>
        <begin position="656"/>
        <end position="676"/>
    </location>
</feature>
<feature type="binding site" evidence="3">
    <location>
        <position position="86"/>
    </location>
    <ligand>
        <name>ATP</name>
        <dbReference type="ChEBI" id="CHEBI:30616"/>
    </ligand>
</feature>
<dbReference type="Pfam" id="PF00069">
    <property type="entry name" value="Pkinase"/>
    <property type="match status" value="1"/>
</dbReference>
<dbReference type="Gene3D" id="1.10.510.10">
    <property type="entry name" value="Transferase(Phosphotransferase) domain 1"/>
    <property type="match status" value="1"/>
</dbReference>
<dbReference type="Gene3D" id="1.25.10.10">
    <property type="entry name" value="Leucine-rich Repeat Variant"/>
    <property type="match status" value="1"/>
</dbReference>
<evidence type="ECO:0000256" key="3">
    <source>
        <dbReference type="PROSITE-ProRule" id="PRU10141"/>
    </source>
</evidence>
<dbReference type="InterPro" id="IPR016024">
    <property type="entry name" value="ARM-type_fold"/>
</dbReference>
<keyword evidence="7" id="KW-1185">Reference proteome</keyword>
<evidence type="ECO:0000313" key="7">
    <source>
        <dbReference type="Proteomes" id="UP001281761"/>
    </source>
</evidence>
<feature type="region of interest" description="Disordered" evidence="4">
    <location>
        <begin position="1151"/>
        <end position="1190"/>
    </location>
</feature>
<dbReference type="GO" id="GO:0004683">
    <property type="term" value="F:calcium/calmodulin-dependent protein kinase activity"/>
    <property type="evidence" value="ECO:0007669"/>
    <property type="project" value="UniProtKB-EC"/>
</dbReference>
<dbReference type="InterPro" id="IPR017441">
    <property type="entry name" value="Protein_kinase_ATP_BS"/>
</dbReference>
<feature type="region of interest" description="Disordered" evidence="4">
    <location>
        <begin position="526"/>
        <end position="571"/>
    </location>
</feature>
<dbReference type="PANTHER" id="PTHR24346">
    <property type="entry name" value="MAP/MICROTUBULE AFFINITY-REGULATING KINASE"/>
    <property type="match status" value="1"/>
</dbReference>
<dbReference type="InterPro" id="IPR008271">
    <property type="entry name" value="Ser/Thr_kinase_AS"/>
</dbReference>
<evidence type="ECO:0000256" key="2">
    <source>
        <dbReference type="ARBA" id="ARBA00022840"/>
    </source>
</evidence>
<feature type="compositionally biased region" description="Acidic residues" evidence="4">
    <location>
        <begin position="1164"/>
        <end position="1184"/>
    </location>
</feature>
<gene>
    <name evidence="6" type="ORF">BLNAU_16533</name>
</gene>
<dbReference type="Proteomes" id="UP001281761">
    <property type="component" value="Unassembled WGS sequence"/>
</dbReference>
<feature type="compositionally biased region" description="Basic and acidic residues" evidence="4">
    <location>
        <begin position="1151"/>
        <end position="1163"/>
    </location>
</feature>
<dbReference type="SMART" id="SM00220">
    <property type="entry name" value="S_TKc"/>
    <property type="match status" value="1"/>
</dbReference>
<proteinExistence type="predicted"/>
<dbReference type="PROSITE" id="PS00108">
    <property type="entry name" value="PROTEIN_KINASE_ST"/>
    <property type="match status" value="1"/>
</dbReference>
<dbReference type="PANTHER" id="PTHR24346:SF77">
    <property type="entry name" value="SERINE THREONINE PROTEIN KINASE"/>
    <property type="match status" value="1"/>
</dbReference>
<dbReference type="InterPro" id="IPR001494">
    <property type="entry name" value="Importin-beta_N"/>
</dbReference>
<accession>A0ABQ9X8A3</accession>
<keyword evidence="6" id="KW-0808">Transferase</keyword>
<evidence type="ECO:0000256" key="4">
    <source>
        <dbReference type="SAM" id="MobiDB-lite"/>
    </source>
</evidence>
<feature type="compositionally biased region" description="Low complexity" evidence="4">
    <location>
        <begin position="622"/>
        <end position="633"/>
    </location>
</feature>
<feature type="region of interest" description="Disordered" evidence="4">
    <location>
        <begin position="622"/>
        <end position="676"/>
    </location>
</feature>
<dbReference type="PROSITE" id="PS50011">
    <property type="entry name" value="PROTEIN_KINASE_DOM"/>
    <property type="match status" value="1"/>
</dbReference>
<dbReference type="Pfam" id="PF03810">
    <property type="entry name" value="IBN_N"/>
    <property type="match status" value="1"/>
</dbReference>
<comment type="caution">
    <text evidence="6">The sequence shown here is derived from an EMBL/GenBank/DDBJ whole genome shotgun (WGS) entry which is preliminary data.</text>
</comment>
<dbReference type="EC" id="2.7.11.17" evidence="6"/>
<protein>
    <submittedName>
        <fullName evidence="6">Calcium/calmodulin-dependent protein kinase kinase</fullName>
        <ecNumber evidence="6">2.7.11.17</ecNumber>
    </submittedName>
</protein>
<feature type="compositionally biased region" description="Low complexity" evidence="4">
    <location>
        <begin position="417"/>
        <end position="427"/>
    </location>
</feature>
<dbReference type="InterPro" id="IPR000719">
    <property type="entry name" value="Prot_kinase_dom"/>
</dbReference>
<dbReference type="InterPro" id="IPR011009">
    <property type="entry name" value="Kinase-like_dom_sf"/>
</dbReference>
<reference evidence="6 7" key="1">
    <citation type="journal article" date="2022" name="bioRxiv">
        <title>Genomics of Preaxostyla Flagellates Illuminates Evolutionary Transitions and the Path Towards Mitochondrial Loss.</title>
        <authorList>
            <person name="Novak L.V.F."/>
            <person name="Treitli S.C."/>
            <person name="Pyrih J."/>
            <person name="Halakuc P."/>
            <person name="Pipaliya S.V."/>
            <person name="Vacek V."/>
            <person name="Brzon O."/>
            <person name="Soukal P."/>
            <person name="Eme L."/>
            <person name="Dacks J.B."/>
            <person name="Karnkowska A."/>
            <person name="Elias M."/>
            <person name="Hampl V."/>
        </authorList>
    </citation>
    <scope>NUCLEOTIDE SEQUENCE [LARGE SCALE GENOMIC DNA]</scope>
    <source>
        <strain evidence="6">NAU3</strain>
        <tissue evidence="6">Gut</tissue>
    </source>
</reference>
<evidence type="ECO:0000256" key="1">
    <source>
        <dbReference type="ARBA" id="ARBA00022741"/>
    </source>
</evidence>
<feature type="compositionally biased region" description="Polar residues" evidence="4">
    <location>
        <begin position="771"/>
        <end position="785"/>
    </location>
</feature>
<feature type="region of interest" description="Disordered" evidence="4">
    <location>
        <begin position="749"/>
        <end position="789"/>
    </location>
</feature>
<keyword evidence="2 3" id="KW-0067">ATP-binding</keyword>
<feature type="region of interest" description="Disordered" evidence="4">
    <location>
        <begin position="375"/>
        <end position="431"/>
    </location>
</feature>
<keyword evidence="6" id="KW-0418">Kinase</keyword>
<feature type="region of interest" description="Disordered" evidence="4">
    <location>
        <begin position="1"/>
        <end position="27"/>
    </location>
</feature>
<organism evidence="6 7">
    <name type="scientific">Blattamonas nauphoetae</name>
    <dbReference type="NCBI Taxonomy" id="2049346"/>
    <lineage>
        <taxon>Eukaryota</taxon>
        <taxon>Metamonada</taxon>
        <taxon>Preaxostyla</taxon>
        <taxon>Oxymonadida</taxon>
        <taxon>Blattamonas</taxon>
    </lineage>
</organism>
<feature type="compositionally biased region" description="Polar residues" evidence="4">
    <location>
        <begin position="749"/>
        <end position="759"/>
    </location>
</feature>